<dbReference type="AlphaFoldDB" id="A0A084ATG4"/>
<evidence type="ECO:0000256" key="2">
    <source>
        <dbReference type="SAM" id="SignalP"/>
    </source>
</evidence>
<feature type="signal peptide" evidence="2">
    <location>
        <begin position="1"/>
        <end position="22"/>
    </location>
</feature>
<dbReference type="OrthoDB" id="10329594at2759"/>
<sequence length="640" mass="70104">MFFYILYCIFVLISTMVERLSSIIPLPLRNAFSAILRPESTTMAQRSEEHASSLYLDCGHRDLHRSWSGPSATDCRASNEVAIVRQNVDGSVTLFYKTIAGPQKYCPLPTTMWKSYKLESSDMTISMEKELESEIAVESDVDTVASTASYSEFDSTSDDSESDDDSLTDVSEDHGSPKDYDLLCKQGGNRLHLSEHVSFSKNTPLQAFNTAEEILRDTDVACITEGISTTSGHSHQPVGLDINHNTPDFDGLATVDQSVIEAQLARVLEALRNASADSYDLTGPEVCNSTSVLDSSTPVETHDLLVFGTNEDMSVQDISTSESRVLGDLIELEMATIHGEHDSSTCPTESYRQFDVDEPDIITHMSSHDLLGLDVEDKTPKQDNAFASASTGLKDLVGLEMAVTPGKPDTCFDPLNDVVSSVSIEEGNVGAMEEAVCFSLDSPPVRSFTAAEASAQEVDDCACPLEICETYFAPSNSPEQSDPAAKKAENKSVPRTKSSVPLPEIPVDTKEELSPAKFSRSLSVSDMVEAAMNDRIYEASRKSESPENNATEFTTGTTTDILTTMGEKPDFPYGTGWRVVVPTRFVVTENSTRILSFVDRTYEQFRRAQEPVITTKPGVYTQEVPLNEPGADEDWEMVLV</sequence>
<evidence type="ECO:0000313" key="4">
    <source>
        <dbReference type="Proteomes" id="UP000028045"/>
    </source>
</evidence>
<keyword evidence="4" id="KW-1185">Reference proteome</keyword>
<feature type="chain" id="PRO_5001771143" evidence="2">
    <location>
        <begin position="23"/>
        <end position="640"/>
    </location>
</feature>
<protein>
    <submittedName>
        <fullName evidence="3">Uncharacterized protein</fullName>
    </submittedName>
</protein>
<organism evidence="3 4">
    <name type="scientific">Stachybotrys chartarum (strain CBS 109288 / IBT 7711)</name>
    <name type="common">Toxic black mold</name>
    <name type="synonym">Stilbospora chartarum</name>
    <dbReference type="NCBI Taxonomy" id="1280523"/>
    <lineage>
        <taxon>Eukaryota</taxon>
        <taxon>Fungi</taxon>
        <taxon>Dikarya</taxon>
        <taxon>Ascomycota</taxon>
        <taxon>Pezizomycotina</taxon>
        <taxon>Sordariomycetes</taxon>
        <taxon>Hypocreomycetidae</taxon>
        <taxon>Hypocreales</taxon>
        <taxon>Stachybotryaceae</taxon>
        <taxon>Stachybotrys</taxon>
    </lineage>
</organism>
<name>A0A084ATG4_STACB</name>
<evidence type="ECO:0000256" key="1">
    <source>
        <dbReference type="SAM" id="MobiDB-lite"/>
    </source>
</evidence>
<reference evidence="3 4" key="1">
    <citation type="journal article" date="2014" name="BMC Genomics">
        <title>Comparative genome sequencing reveals chemotype-specific gene clusters in the toxigenic black mold Stachybotrys.</title>
        <authorList>
            <person name="Semeiks J."/>
            <person name="Borek D."/>
            <person name="Otwinowski Z."/>
            <person name="Grishin N.V."/>
        </authorList>
    </citation>
    <scope>NUCLEOTIDE SEQUENCE [LARGE SCALE GENOMIC DNA]</scope>
    <source>
        <strain evidence="4">CBS 109288 / IBT 7711</strain>
    </source>
</reference>
<feature type="compositionally biased region" description="Acidic residues" evidence="1">
    <location>
        <begin position="155"/>
        <end position="167"/>
    </location>
</feature>
<accession>A0A084ATG4</accession>
<dbReference type="HOGENOM" id="CLU_427707_0_0_1"/>
<keyword evidence="2" id="KW-0732">Signal</keyword>
<dbReference type="EMBL" id="KL648569">
    <property type="protein sequence ID" value="KEY68593.1"/>
    <property type="molecule type" value="Genomic_DNA"/>
</dbReference>
<proteinExistence type="predicted"/>
<feature type="region of interest" description="Disordered" evidence="1">
    <location>
        <begin position="149"/>
        <end position="179"/>
    </location>
</feature>
<dbReference type="Proteomes" id="UP000028045">
    <property type="component" value="Unassembled WGS sequence"/>
</dbReference>
<feature type="region of interest" description="Disordered" evidence="1">
    <location>
        <begin position="473"/>
        <end position="507"/>
    </location>
</feature>
<evidence type="ECO:0000313" key="3">
    <source>
        <dbReference type="EMBL" id="KEY68593.1"/>
    </source>
</evidence>
<gene>
    <name evidence="3" type="ORF">S7711_10981</name>
</gene>